<comment type="similarity">
    <text evidence="2">Belongs to the TAF12 family.</text>
</comment>
<feature type="region of interest" description="Disordered" evidence="6">
    <location>
        <begin position="302"/>
        <end position="334"/>
    </location>
</feature>
<feature type="compositionally biased region" description="Polar residues" evidence="6">
    <location>
        <begin position="360"/>
        <end position="390"/>
    </location>
</feature>
<dbReference type="CDD" id="cd07981">
    <property type="entry name" value="HFD_TAF12"/>
    <property type="match status" value="1"/>
</dbReference>
<dbReference type="Gene3D" id="1.10.20.10">
    <property type="entry name" value="Histone, subunit A"/>
    <property type="match status" value="1"/>
</dbReference>
<evidence type="ECO:0000259" key="7">
    <source>
        <dbReference type="Pfam" id="PF03847"/>
    </source>
</evidence>
<protein>
    <submittedName>
        <fullName evidence="8">Transcription initiation factor TFIID subunit 12</fullName>
    </submittedName>
</protein>
<dbReference type="InterPro" id="IPR037794">
    <property type="entry name" value="TAF12"/>
</dbReference>
<evidence type="ECO:0000256" key="2">
    <source>
        <dbReference type="ARBA" id="ARBA00007530"/>
    </source>
</evidence>
<dbReference type="InterPro" id="IPR009072">
    <property type="entry name" value="Histone-fold"/>
</dbReference>
<keyword evidence="5" id="KW-0539">Nucleus</keyword>
<feature type="compositionally biased region" description="Low complexity" evidence="6">
    <location>
        <begin position="230"/>
        <end position="264"/>
    </location>
</feature>
<feature type="domain" description="Transcription initiation factor TFIID subunit 12" evidence="7">
    <location>
        <begin position="512"/>
        <end position="585"/>
    </location>
</feature>
<evidence type="ECO:0000313" key="8">
    <source>
        <dbReference type="EMBL" id="KAL3419646.1"/>
    </source>
</evidence>
<dbReference type="PANTHER" id="PTHR12264:SF21">
    <property type="entry name" value="TRANSCRIPTION INITIATION FACTOR TFIID SUBUNIT 12"/>
    <property type="match status" value="1"/>
</dbReference>
<dbReference type="Pfam" id="PF03847">
    <property type="entry name" value="TFIID_20kDa"/>
    <property type="match status" value="1"/>
</dbReference>
<feature type="region of interest" description="Disordered" evidence="6">
    <location>
        <begin position="1"/>
        <end position="42"/>
    </location>
</feature>
<dbReference type="EMBL" id="JBFCZG010000007">
    <property type="protein sequence ID" value="KAL3419646.1"/>
    <property type="molecule type" value="Genomic_DNA"/>
</dbReference>
<evidence type="ECO:0000256" key="6">
    <source>
        <dbReference type="SAM" id="MobiDB-lite"/>
    </source>
</evidence>
<dbReference type="InterPro" id="IPR003228">
    <property type="entry name" value="TFIID_TAF12_dom"/>
</dbReference>
<organism evidence="8 9">
    <name type="scientific">Phlyctema vagabunda</name>
    <dbReference type="NCBI Taxonomy" id="108571"/>
    <lineage>
        <taxon>Eukaryota</taxon>
        <taxon>Fungi</taxon>
        <taxon>Dikarya</taxon>
        <taxon>Ascomycota</taxon>
        <taxon>Pezizomycotina</taxon>
        <taxon>Leotiomycetes</taxon>
        <taxon>Helotiales</taxon>
        <taxon>Dermateaceae</taxon>
        <taxon>Phlyctema</taxon>
    </lineage>
</organism>
<proteinExistence type="inferred from homology"/>
<evidence type="ECO:0000256" key="4">
    <source>
        <dbReference type="ARBA" id="ARBA00023163"/>
    </source>
</evidence>
<accession>A0ABR4P983</accession>
<evidence type="ECO:0000256" key="1">
    <source>
        <dbReference type="ARBA" id="ARBA00004123"/>
    </source>
</evidence>
<feature type="compositionally biased region" description="Low complexity" evidence="6">
    <location>
        <begin position="312"/>
        <end position="333"/>
    </location>
</feature>
<comment type="subcellular location">
    <subcellularLocation>
        <location evidence="1">Nucleus</location>
    </subcellularLocation>
</comment>
<keyword evidence="4" id="KW-0804">Transcription</keyword>
<feature type="region of interest" description="Disordered" evidence="6">
    <location>
        <begin position="360"/>
        <end position="486"/>
    </location>
</feature>
<sequence>MNGAQGQPGQGQGQPSGGQPQQGAQPQQGQQAPRMTLYKPENMRTLPEQFSQAEKQKWEHGLRQLWTTVEKNAADTPAHQDAKRKLIEFSKTLTAKIQHFRQQQQARLQQQPNAQAAQSVEAARAATPRISQKILEHVNNFPYSLPLQLTQGSPEAMKYIQETKSKYLKGLMGMETAKGRMVSLDAVLETKNNEGNPLSAEEEKQWREKKDAAQKSYNDAQRFVEEFRKQQAQQQQQQQNATQQPNSSQAPATNTTTTGAPVNNMAMQNPVAAPRPQMNLQQPNVATQTVNAAIEAARNQQMGGVRPPIPNQPGQAPQAQAPNSNANIPQNQAGAAPHIKMEAGVPGPINTAVAHVGNQVRTGSIPNNSPQTAHPQSAHPQSAHPQSAGPQSAGPHGVPRPLTHQAALSQAARSYSSGQTTGTPNVMGMGPHAHPTGQGGRETPNAGTTKMPIPKNLPPNSVALPQPVTMPQPRPTYSGGPSNTGNGVMGQPVVHKTPGFVLDSEGERVLNKKKLDELVKQVTGGGDGLGPGEGLTAETEESILNVADAFVDQVLQSACKNAKERGAHVLEIRDIQLTLERQYNIRIPGYASDEIRTVRKIQPAPAWISKMSAVQAAKVTRKDDN</sequence>
<evidence type="ECO:0000256" key="3">
    <source>
        <dbReference type="ARBA" id="ARBA00023015"/>
    </source>
</evidence>
<evidence type="ECO:0000313" key="9">
    <source>
        <dbReference type="Proteomes" id="UP001629113"/>
    </source>
</evidence>
<keyword evidence="9" id="KW-1185">Reference proteome</keyword>
<feature type="compositionally biased region" description="Basic and acidic residues" evidence="6">
    <location>
        <begin position="201"/>
        <end position="213"/>
    </location>
</feature>
<feature type="region of interest" description="Disordered" evidence="6">
    <location>
        <begin position="192"/>
        <end position="267"/>
    </location>
</feature>
<reference evidence="8 9" key="1">
    <citation type="submission" date="2024-06" db="EMBL/GenBank/DDBJ databases">
        <title>Complete genome of Phlyctema vagabunda strain 19-DSS-EL-015.</title>
        <authorList>
            <person name="Fiorenzani C."/>
        </authorList>
    </citation>
    <scope>NUCLEOTIDE SEQUENCE [LARGE SCALE GENOMIC DNA]</scope>
    <source>
        <strain evidence="8 9">19-DSS-EL-015</strain>
    </source>
</reference>
<feature type="compositionally biased region" description="Low complexity" evidence="6">
    <location>
        <begin position="17"/>
        <end position="33"/>
    </location>
</feature>
<feature type="compositionally biased region" description="Gly residues" evidence="6">
    <location>
        <begin position="1"/>
        <end position="16"/>
    </location>
</feature>
<dbReference type="Proteomes" id="UP001629113">
    <property type="component" value="Unassembled WGS sequence"/>
</dbReference>
<name>A0ABR4P983_9HELO</name>
<gene>
    <name evidence="8" type="ORF">PVAG01_08144</name>
</gene>
<keyword evidence="3" id="KW-0805">Transcription regulation</keyword>
<dbReference type="PANTHER" id="PTHR12264">
    <property type="entry name" value="TRANSCRIPTION INITIATION FACTOR TFIID SUBUNIT 12"/>
    <property type="match status" value="1"/>
</dbReference>
<dbReference type="SUPFAM" id="SSF47113">
    <property type="entry name" value="Histone-fold"/>
    <property type="match status" value="1"/>
</dbReference>
<comment type="caution">
    <text evidence="8">The sequence shown here is derived from an EMBL/GenBank/DDBJ whole genome shotgun (WGS) entry which is preliminary data.</text>
</comment>
<feature type="compositionally biased region" description="Polar residues" evidence="6">
    <location>
        <begin position="406"/>
        <end position="424"/>
    </location>
</feature>
<evidence type="ECO:0000256" key="5">
    <source>
        <dbReference type="ARBA" id="ARBA00023242"/>
    </source>
</evidence>